<dbReference type="Gramene" id="Solyc04g057885.1.1">
    <property type="protein sequence ID" value="Solyc04g057885.1.1"/>
    <property type="gene ID" value="Solyc04g057885.1"/>
</dbReference>
<reference evidence="1" key="2">
    <citation type="submission" date="2019-01" db="UniProtKB">
        <authorList>
            <consortium name="EnsemblPlants"/>
        </authorList>
    </citation>
    <scope>IDENTIFICATION</scope>
    <source>
        <strain evidence="1">cv. Heinz 1706</strain>
    </source>
</reference>
<dbReference type="EnsemblPlants" id="Solyc04g057885.1.1">
    <property type="protein sequence ID" value="Solyc04g057885.1.1"/>
    <property type="gene ID" value="Solyc04g057885.1"/>
</dbReference>
<dbReference type="Proteomes" id="UP000004994">
    <property type="component" value="Chromosome 4"/>
</dbReference>
<evidence type="ECO:0000313" key="2">
    <source>
        <dbReference type="Proteomes" id="UP000004994"/>
    </source>
</evidence>
<evidence type="ECO:0000313" key="1">
    <source>
        <dbReference type="EnsemblPlants" id="Solyc04g057885.1.1"/>
    </source>
</evidence>
<keyword evidence="2" id="KW-1185">Reference proteome</keyword>
<name>A0A3Q7G2W3_SOLLC</name>
<dbReference type="InParanoid" id="A0A3Q7G2W3"/>
<sequence length="78" mass="8777">MVGGIDITAAAFDLISLTKDCLQKKNDKLKKTTIRFDALESKFPDIKCFAPGWRRPGYITKLTVIKLQYKQEVAGKNS</sequence>
<organism evidence="1">
    <name type="scientific">Solanum lycopersicum</name>
    <name type="common">Tomato</name>
    <name type="synonym">Lycopersicon esculentum</name>
    <dbReference type="NCBI Taxonomy" id="4081"/>
    <lineage>
        <taxon>Eukaryota</taxon>
        <taxon>Viridiplantae</taxon>
        <taxon>Streptophyta</taxon>
        <taxon>Embryophyta</taxon>
        <taxon>Tracheophyta</taxon>
        <taxon>Spermatophyta</taxon>
        <taxon>Magnoliopsida</taxon>
        <taxon>eudicotyledons</taxon>
        <taxon>Gunneridae</taxon>
        <taxon>Pentapetalae</taxon>
        <taxon>asterids</taxon>
        <taxon>lamiids</taxon>
        <taxon>Solanales</taxon>
        <taxon>Solanaceae</taxon>
        <taxon>Solanoideae</taxon>
        <taxon>Solaneae</taxon>
        <taxon>Solanum</taxon>
        <taxon>Solanum subgen. Lycopersicon</taxon>
    </lineage>
</organism>
<dbReference type="AlphaFoldDB" id="A0A3Q7G2W3"/>
<accession>A0A3Q7G2W3</accession>
<protein>
    <submittedName>
        <fullName evidence="1">Uncharacterized protein</fullName>
    </submittedName>
</protein>
<proteinExistence type="predicted"/>
<reference evidence="1" key="1">
    <citation type="journal article" date="2012" name="Nature">
        <title>The tomato genome sequence provides insights into fleshy fruit evolution.</title>
        <authorList>
            <consortium name="Tomato Genome Consortium"/>
        </authorList>
    </citation>
    <scope>NUCLEOTIDE SEQUENCE [LARGE SCALE GENOMIC DNA]</scope>
    <source>
        <strain evidence="1">cv. Heinz 1706</strain>
    </source>
</reference>